<organism evidence="10">
    <name type="scientific">hydrothermal vent metagenome</name>
    <dbReference type="NCBI Taxonomy" id="652676"/>
    <lineage>
        <taxon>unclassified sequences</taxon>
        <taxon>metagenomes</taxon>
        <taxon>ecological metagenomes</taxon>
    </lineage>
</organism>
<dbReference type="NCBIfam" id="NF003802">
    <property type="entry name" value="PRK05388.1"/>
    <property type="match status" value="1"/>
</dbReference>
<dbReference type="FunFam" id="3.60.70.12:FF:000001">
    <property type="entry name" value="Arginine biosynthesis bifunctional protein ArgJ, chloroplastic"/>
    <property type="match status" value="1"/>
</dbReference>
<evidence type="ECO:0000256" key="8">
    <source>
        <dbReference type="ARBA" id="ARBA00023315"/>
    </source>
</evidence>
<keyword evidence="4" id="KW-0055">Arginine biosynthesis</keyword>
<dbReference type="GO" id="GO:0006526">
    <property type="term" value="P:L-arginine biosynthetic process"/>
    <property type="evidence" value="ECO:0007669"/>
    <property type="project" value="UniProtKB-KW"/>
</dbReference>
<proteinExistence type="inferred from homology"/>
<evidence type="ECO:0000256" key="2">
    <source>
        <dbReference type="ARBA" id="ARBA00011475"/>
    </source>
</evidence>
<dbReference type="CDD" id="cd02152">
    <property type="entry name" value="OAT"/>
    <property type="match status" value="1"/>
</dbReference>
<evidence type="ECO:0000256" key="3">
    <source>
        <dbReference type="ARBA" id="ARBA00013264"/>
    </source>
</evidence>
<comment type="catalytic activity">
    <reaction evidence="9">
        <text>N(2)-acetyl-L-ornithine + L-glutamate = N-acetyl-L-glutamate + L-ornithine</text>
        <dbReference type="Rhea" id="RHEA:15349"/>
        <dbReference type="ChEBI" id="CHEBI:29985"/>
        <dbReference type="ChEBI" id="CHEBI:44337"/>
        <dbReference type="ChEBI" id="CHEBI:46911"/>
        <dbReference type="ChEBI" id="CHEBI:57805"/>
        <dbReference type="EC" id="2.3.1.35"/>
    </reaction>
</comment>
<keyword evidence="5" id="KW-0028">Amino-acid biosynthesis</keyword>
<evidence type="ECO:0000256" key="6">
    <source>
        <dbReference type="ARBA" id="ARBA00022679"/>
    </source>
</evidence>
<name>A0A3B1D8F8_9ZZZZ</name>
<protein>
    <recommendedName>
        <fullName evidence="3">glutamate N-acetyltransferase</fullName>
        <ecNumber evidence="3">2.3.1.35</ecNumber>
    </recommendedName>
</protein>
<dbReference type="Pfam" id="PF01960">
    <property type="entry name" value="ArgJ"/>
    <property type="match status" value="1"/>
</dbReference>
<evidence type="ECO:0000313" key="10">
    <source>
        <dbReference type="EMBL" id="VAX32238.1"/>
    </source>
</evidence>
<dbReference type="EC" id="2.3.1.35" evidence="3"/>
<dbReference type="InterPro" id="IPR042195">
    <property type="entry name" value="ArgJ_beta_C"/>
</dbReference>
<dbReference type="InterPro" id="IPR002813">
    <property type="entry name" value="Arg_biosynth_ArgJ"/>
</dbReference>
<dbReference type="AlphaFoldDB" id="A0A3B1D8F8"/>
<dbReference type="FunFam" id="3.10.20.340:FF:000001">
    <property type="entry name" value="Arginine biosynthesis bifunctional protein ArgJ, chloroplastic"/>
    <property type="match status" value="1"/>
</dbReference>
<dbReference type="GO" id="GO:0004042">
    <property type="term" value="F:L-glutamate N-acetyltransferase activity"/>
    <property type="evidence" value="ECO:0007669"/>
    <property type="project" value="TreeGrafter"/>
</dbReference>
<keyword evidence="6 10" id="KW-0808">Transferase</keyword>
<dbReference type="HAMAP" id="MF_01106">
    <property type="entry name" value="ArgJ"/>
    <property type="match status" value="1"/>
</dbReference>
<dbReference type="GO" id="GO:0004358">
    <property type="term" value="F:L-glutamate N-acetyltransferase activity, acting on acetyl-L-ornithine as donor"/>
    <property type="evidence" value="ECO:0007669"/>
    <property type="project" value="UniProtKB-EC"/>
</dbReference>
<dbReference type="PANTHER" id="PTHR23100:SF0">
    <property type="entry name" value="ARGININE BIOSYNTHESIS BIFUNCTIONAL PROTEIN ARGJ, MITOCHONDRIAL"/>
    <property type="match status" value="1"/>
</dbReference>
<comment type="similarity">
    <text evidence="1">Belongs to the ArgJ family.</text>
</comment>
<evidence type="ECO:0000256" key="1">
    <source>
        <dbReference type="ARBA" id="ARBA00006774"/>
    </source>
</evidence>
<dbReference type="EMBL" id="UOGF01000085">
    <property type="protein sequence ID" value="VAX32238.1"/>
    <property type="molecule type" value="Genomic_DNA"/>
</dbReference>
<comment type="subunit">
    <text evidence="2">Heterotetramer of two alpha and two beta chains.</text>
</comment>
<keyword evidence="8 10" id="KW-0012">Acyltransferase</keyword>
<dbReference type="Gene3D" id="3.60.70.12">
    <property type="entry name" value="L-amino peptidase D-ALA esterase/amidase"/>
    <property type="match status" value="1"/>
</dbReference>
<dbReference type="SUPFAM" id="SSF56266">
    <property type="entry name" value="DmpA/ArgJ-like"/>
    <property type="match status" value="1"/>
</dbReference>
<dbReference type="InterPro" id="IPR016117">
    <property type="entry name" value="ArgJ-like_dom_sf"/>
</dbReference>
<evidence type="ECO:0000256" key="9">
    <source>
        <dbReference type="ARBA" id="ARBA00049439"/>
    </source>
</evidence>
<evidence type="ECO:0000256" key="5">
    <source>
        <dbReference type="ARBA" id="ARBA00022605"/>
    </source>
</evidence>
<dbReference type="NCBIfam" id="TIGR00120">
    <property type="entry name" value="ArgJ"/>
    <property type="match status" value="1"/>
</dbReference>
<evidence type="ECO:0000256" key="7">
    <source>
        <dbReference type="ARBA" id="ARBA00022813"/>
    </source>
</evidence>
<dbReference type="GO" id="GO:0006592">
    <property type="term" value="P:ornithine biosynthetic process"/>
    <property type="evidence" value="ECO:0007669"/>
    <property type="project" value="TreeGrafter"/>
</dbReference>
<sequence length="404" mass="43667">MKPTIKIIQGGITAVDGFMAAGLAAGIKKNKVSDMALIYSDKPCSVAALFTKNKFPAPPLVLNKKHLKKGIGQAIIINSGNANAFTGEQGKKDAKAMALETAQHLNIPLETVYVASTGVISQLLPMEKIQPAIPKLYSMLSKKGSHAAAEAIMTTDTWAKECAFEGFVGKNVVRIGGITKGSGMIHPNMATMLAFLSTDVLMTQTLLQSALREAVDLSFHRITIDRDTSTNDMVLLFSNGKQGNIINKKGTRYKQFTSLLTTACTTLAKMLIQDAEGATKCVSIEVEGAKNEKAASKIAFAIANSLLVKTAFFGEDANWGRIIAAIGNSEVKVRPEEISLFFGPIQLVKNGIYLGLQAEDKITEYLKSKEIILKLKLQSGRDKACVWTSDLSLDYVKINALYRT</sequence>
<accession>A0A3B1D8F8</accession>
<dbReference type="Gene3D" id="3.10.20.340">
    <property type="entry name" value="ArgJ beta chain, C-terminal domain"/>
    <property type="match status" value="1"/>
</dbReference>
<reference evidence="10" key="1">
    <citation type="submission" date="2018-06" db="EMBL/GenBank/DDBJ databases">
        <authorList>
            <person name="Zhirakovskaya E."/>
        </authorList>
    </citation>
    <scope>NUCLEOTIDE SEQUENCE</scope>
</reference>
<gene>
    <name evidence="10" type="ORF">MNBD_NITROSPIRAE01-362</name>
</gene>
<keyword evidence="7" id="KW-0068">Autocatalytic cleavage</keyword>
<dbReference type="PANTHER" id="PTHR23100">
    <property type="entry name" value="ARGININE BIOSYNTHESIS BIFUNCTIONAL PROTEIN ARGJ"/>
    <property type="match status" value="1"/>
</dbReference>
<evidence type="ECO:0000256" key="4">
    <source>
        <dbReference type="ARBA" id="ARBA00022571"/>
    </source>
</evidence>